<accession>A0ACA9L7M6</accession>
<gene>
    <name evidence="1" type="ORF">SCALOS_LOCUS3617</name>
</gene>
<proteinExistence type="predicted"/>
<protein>
    <submittedName>
        <fullName evidence="1">8494_t:CDS:1</fullName>
    </submittedName>
</protein>
<organism evidence="1 2">
    <name type="scientific">Scutellospora calospora</name>
    <dbReference type="NCBI Taxonomy" id="85575"/>
    <lineage>
        <taxon>Eukaryota</taxon>
        <taxon>Fungi</taxon>
        <taxon>Fungi incertae sedis</taxon>
        <taxon>Mucoromycota</taxon>
        <taxon>Glomeromycotina</taxon>
        <taxon>Glomeromycetes</taxon>
        <taxon>Diversisporales</taxon>
        <taxon>Gigasporaceae</taxon>
        <taxon>Scutellospora</taxon>
    </lineage>
</organism>
<dbReference type="EMBL" id="CAJVPM010004170">
    <property type="protein sequence ID" value="CAG8510034.1"/>
    <property type="molecule type" value="Genomic_DNA"/>
</dbReference>
<comment type="caution">
    <text evidence="1">The sequence shown here is derived from an EMBL/GenBank/DDBJ whole genome shotgun (WGS) entry which is preliminary data.</text>
</comment>
<evidence type="ECO:0000313" key="1">
    <source>
        <dbReference type="EMBL" id="CAG8510034.1"/>
    </source>
</evidence>
<name>A0ACA9L7M6_9GLOM</name>
<dbReference type="Proteomes" id="UP000789860">
    <property type="component" value="Unassembled WGS sequence"/>
</dbReference>
<evidence type="ECO:0000313" key="2">
    <source>
        <dbReference type="Proteomes" id="UP000789860"/>
    </source>
</evidence>
<sequence length="192" mass="21281">MSTIHVVIHFLAPIDKTFTFTEPDSLELGRSSGIIQDQAISKKQVLFEIVDGRVYAIANKYPFKVTITKLTNSSSNLQNSSLDNIESQNSAIIKEGFSSSLLHNNDDHEYDELETPSQLLREMISSQGDLDMIPNDDNDNALYNDDRESSDNGAEIHDNEDDAKSVASDNKMFSSESSYLGSSCESSKSDIE</sequence>
<feature type="non-terminal residue" evidence="1">
    <location>
        <position position="192"/>
    </location>
</feature>
<reference evidence="1" key="1">
    <citation type="submission" date="2021-06" db="EMBL/GenBank/DDBJ databases">
        <authorList>
            <person name="Kallberg Y."/>
            <person name="Tangrot J."/>
            <person name="Rosling A."/>
        </authorList>
    </citation>
    <scope>NUCLEOTIDE SEQUENCE</scope>
    <source>
        <strain evidence="1">AU212A</strain>
    </source>
</reference>
<keyword evidence="2" id="KW-1185">Reference proteome</keyword>